<accession>X1ARC6</accession>
<organism evidence="1">
    <name type="scientific">marine sediment metagenome</name>
    <dbReference type="NCBI Taxonomy" id="412755"/>
    <lineage>
        <taxon>unclassified sequences</taxon>
        <taxon>metagenomes</taxon>
        <taxon>ecological metagenomes</taxon>
    </lineage>
</organism>
<sequence>MATAQEVITKCSTLQKFWAPRTAKFKAWYKILQMTDTLAQKGMESFVGNDPRASFNLILNMLDQKIPHRVPPEQLSLEQIAPANELAKTYEIAWRDIAQQYRARGRYFFRDLASFILATGWYSVFAIVSQDGTRCVAEVFNPATVFQAWDERLSECAHIFTASESQTKRMFARNSWIGNPPRGDSKIYDLWEDDG</sequence>
<reference evidence="1" key="1">
    <citation type="journal article" date="2014" name="Front. Microbiol.">
        <title>High frequency of phylogenetically diverse reductive dehalogenase-homologous genes in deep subseafloor sedimentary metagenomes.</title>
        <authorList>
            <person name="Kawai M."/>
            <person name="Futagami T."/>
            <person name="Toyoda A."/>
            <person name="Takaki Y."/>
            <person name="Nishi S."/>
            <person name="Hori S."/>
            <person name="Arai W."/>
            <person name="Tsubouchi T."/>
            <person name="Morono Y."/>
            <person name="Uchiyama I."/>
            <person name="Ito T."/>
            <person name="Fujiyama A."/>
            <person name="Inagaki F."/>
            <person name="Takami H."/>
        </authorList>
    </citation>
    <scope>NUCLEOTIDE SEQUENCE</scope>
    <source>
        <strain evidence="1">Expedition CK06-06</strain>
    </source>
</reference>
<protein>
    <submittedName>
        <fullName evidence="1">Uncharacterized protein</fullName>
    </submittedName>
</protein>
<dbReference type="EMBL" id="BART01017060">
    <property type="protein sequence ID" value="GAG74878.1"/>
    <property type="molecule type" value="Genomic_DNA"/>
</dbReference>
<name>X1ARC6_9ZZZZ</name>
<evidence type="ECO:0000313" key="1">
    <source>
        <dbReference type="EMBL" id="GAG74878.1"/>
    </source>
</evidence>
<feature type="non-terminal residue" evidence="1">
    <location>
        <position position="195"/>
    </location>
</feature>
<proteinExistence type="predicted"/>
<comment type="caution">
    <text evidence="1">The sequence shown here is derived from an EMBL/GenBank/DDBJ whole genome shotgun (WGS) entry which is preliminary data.</text>
</comment>
<dbReference type="AlphaFoldDB" id="X1ARC6"/>
<gene>
    <name evidence="1" type="ORF">S01H4_32592</name>
</gene>